<dbReference type="InterPro" id="IPR045351">
    <property type="entry name" value="DUF6531"/>
</dbReference>
<evidence type="ECO:0000313" key="5">
    <source>
        <dbReference type="EMBL" id="NGY04308.1"/>
    </source>
</evidence>
<reference evidence="5 6" key="1">
    <citation type="journal article" date="2014" name="Int. J. Syst. Evol. Microbiol.">
        <title>Solimonas terrae sp. nov., isolated from soil.</title>
        <authorList>
            <person name="Kim S.J."/>
            <person name="Moon J.Y."/>
            <person name="Weon H.Y."/>
            <person name="Ahn J.H."/>
            <person name="Chen W.M."/>
            <person name="Kwon S.W."/>
        </authorList>
    </citation>
    <scope>NUCLEOTIDE SEQUENCE [LARGE SCALE GENOMIC DNA]</scope>
    <source>
        <strain evidence="5 6">KIS83-12</strain>
    </source>
</reference>
<evidence type="ECO:0000256" key="2">
    <source>
        <dbReference type="SAM" id="MobiDB-lite"/>
    </source>
</evidence>
<proteinExistence type="predicted"/>
<feature type="domain" description="DUF6531" evidence="3">
    <location>
        <begin position="155"/>
        <end position="204"/>
    </location>
</feature>
<comment type="caution">
    <text evidence="5">The sequence shown here is derived from an EMBL/GenBank/DDBJ whole genome shotgun (WGS) entry which is preliminary data.</text>
</comment>
<feature type="compositionally biased region" description="Polar residues" evidence="2">
    <location>
        <begin position="123"/>
        <end position="138"/>
    </location>
</feature>
<dbReference type="InterPro" id="IPR056823">
    <property type="entry name" value="TEN-like_YD-shell"/>
</dbReference>
<dbReference type="InterPro" id="IPR006530">
    <property type="entry name" value="YD"/>
</dbReference>
<protein>
    <submittedName>
        <fullName evidence="5">RHS repeat protein</fullName>
    </submittedName>
</protein>
<dbReference type="PANTHER" id="PTHR32305">
    <property type="match status" value="1"/>
</dbReference>
<feature type="domain" description="Teneurin-like YD-shell" evidence="4">
    <location>
        <begin position="751"/>
        <end position="876"/>
    </location>
</feature>
<dbReference type="Pfam" id="PF25023">
    <property type="entry name" value="TEN_YD-shell"/>
    <property type="match status" value="3"/>
</dbReference>
<dbReference type="PRINTS" id="PR00394">
    <property type="entry name" value="RHSPROTEIN"/>
</dbReference>
<evidence type="ECO:0000259" key="3">
    <source>
        <dbReference type="Pfam" id="PF20148"/>
    </source>
</evidence>
<dbReference type="RefSeq" id="WP_166253266.1">
    <property type="nucleotide sequence ID" value="NZ_JAAMOW010000002.1"/>
</dbReference>
<evidence type="ECO:0000259" key="4">
    <source>
        <dbReference type="Pfam" id="PF25023"/>
    </source>
</evidence>
<sequence length="1404" mass="150346">MRAALIRRETCHVNRLQNSKKLISRILIAQRFWLLMLSLLSALYATPSRADGGDDWLYPVAPNNDPDLRDYGTIFVPRPSCDASAAMGIYRADCYSGFSILADGDRPTTNRTASGVEHGGASPGQQQSAKPPANNNTKVDPPCDGSAPPTNPKAGNPVIVATGEKIQTATDFVGGGAYGLDMVRTYRSFGQFGSFGGHWFFSYDFAPLALNGCDSDIDFPGLCIPHTATATFPDGSSYTYIHQQTGVGSNLSLFVSSSAASMGSMRIVPLGAKPLILTIDGTNYTYSSTTGLLQSISAPNGESLAFTYNANHDLSQITNAVGQTLQFTWSNGRVTQVKDPVGNNWTYGYNSTGMLASVNSPSGIDTRQYYYEDSADGTRLTGIAINGVRYSTYSYDSNGKVHVSSHAGGELMDTFTYNTNATTVTDAAGQTTTYNFVSAQGGLKLSSMSRAATSTCATAVASTNYGAYGWPTYSLDWNGNRTDYTYDSYGRLMQKTWAAGTTSAFTQKNTWATDGTLSTKTYYDANNTALYKIDYTYFTSGYSKGLVATQTMTDLATSASRQLSYTYTYQGSVLASATTTQTLPSGSASTTVNYDAFGNISSTINALGQQVSRSNYNGLGRPGQMTDANGVITTYTYNNAGDLLTATQHLPAGNRITTYTYNGAHQITSIQSASGRIDRYSYNAALRLTGHGNAASEYQQYQLDVANNVMTTVSDRDIPVLSGSVPAASAQGTFSQATDLDSLGRPHVVHGNHGQQLTYAYDGNGNVTSVTDAAGHSTAYTYDAMNRVHTVTASGAGTTTYSYDAQGHLQSVQDARGLTTSYTYDAFGDVLTKTSPDTGLTSYTYDSAGRLTNEQRADGTTITYTWDALNRMTSRTSGSTTESYTYDTGSNGIGHLSRIDDPTGSTVFSYDAAGNLTQQVATILSTAYTTSWTYDTAGRLTDMVYPGGTHLKYTYDSAGRLASLKLADGTVIANGFLYEPATDRPYAWHWGNGLNRLVTLDSDGRVTELASPAIQDLGYAYNNTDTIASITDNISASQTSSFTYDAASRLLSVTKSGDNQSFTYDTVGNRLTQARVGTSYNLAYGSSANQLLTVSGGASRSLGYDAAGNATSDSGGKSYGYDAFDRLNTYSVSGTLIGDYRNNALNQRVYKNVTGVGNKRFVYGPSGELLYENGSTPTAYVWINGELLAVIRSGNVYASHNDHLGRPEVLTNSSGAIAWRANNAAFDRAIVTDTIGGLNVGFPGQYYDQESGLWYNWNRYYDSAVGRYLQSDPIGLGGGLNTYAYVGGNSISFADPEGLQEVLLARPPIIPNEIIPRTGESLTEYSSRWQQYRDAQAAQWRPEIRIPDPAMKAPTPAKDTTFGQIAKALEELVKALNGANSAVGATCPKAEDFSNACYATGQCS</sequence>
<dbReference type="EMBL" id="JAAMOW010000002">
    <property type="protein sequence ID" value="NGY04308.1"/>
    <property type="molecule type" value="Genomic_DNA"/>
</dbReference>
<dbReference type="Gene3D" id="2.180.10.10">
    <property type="entry name" value="RHS repeat-associated core"/>
    <property type="match status" value="3"/>
</dbReference>
<evidence type="ECO:0000313" key="6">
    <source>
        <dbReference type="Proteomes" id="UP000472676"/>
    </source>
</evidence>
<dbReference type="Proteomes" id="UP000472676">
    <property type="component" value="Unassembled WGS sequence"/>
</dbReference>
<feature type="domain" description="Teneurin-like YD-shell" evidence="4">
    <location>
        <begin position="387"/>
        <end position="684"/>
    </location>
</feature>
<feature type="region of interest" description="Disordered" evidence="2">
    <location>
        <begin position="106"/>
        <end position="157"/>
    </location>
</feature>
<keyword evidence="1" id="KW-0677">Repeat</keyword>
<dbReference type="InterPro" id="IPR050708">
    <property type="entry name" value="T6SS_VgrG/RHS"/>
</dbReference>
<dbReference type="Pfam" id="PF05593">
    <property type="entry name" value="RHS_repeat"/>
    <property type="match status" value="3"/>
</dbReference>
<dbReference type="NCBIfam" id="TIGR03696">
    <property type="entry name" value="Rhs_assc_core"/>
    <property type="match status" value="1"/>
</dbReference>
<gene>
    <name evidence="5" type="ORF">G7Y85_06000</name>
</gene>
<dbReference type="NCBIfam" id="TIGR01643">
    <property type="entry name" value="YD_repeat_2x"/>
    <property type="match status" value="8"/>
</dbReference>
<dbReference type="InterPro" id="IPR022385">
    <property type="entry name" value="Rhs_assc_core"/>
</dbReference>
<dbReference type="Pfam" id="PF20148">
    <property type="entry name" value="DUF6531"/>
    <property type="match status" value="1"/>
</dbReference>
<organism evidence="5 6">
    <name type="scientific">Solimonas terrae</name>
    <dbReference type="NCBI Taxonomy" id="1396819"/>
    <lineage>
        <taxon>Bacteria</taxon>
        <taxon>Pseudomonadati</taxon>
        <taxon>Pseudomonadota</taxon>
        <taxon>Gammaproteobacteria</taxon>
        <taxon>Nevskiales</taxon>
        <taxon>Nevskiaceae</taxon>
        <taxon>Solimonas</taxon>
    </lineage>
</organism>
<evidence type="ECO:0000256" key="1">
    <source>
        <dbReference type="ARBA" id="ARBA00022737"/>
    </source>
</evidence>
<accession>A0A6M2BPB2</accession>
<dbReference type="PANTHER" id="PTHR32305:SF15">
    <property type="entry name" value="PROTEIN RHSA-RELATED"/>
    <property type="match status" value="1"/>
</dbReference>
<keyword evidence="6" id="KW-1185">Reference proteome</keyword>
<feature type="domain" description="Teneurin-like YD-shell" evidence="4">
    <location>
        <begin position="1020"/>
        <end position="1272"/>
    </location>
</feature>
<name>A0A6M2BPB2_9GAMM</name>
<dbReference type="InterPro" id="IPR031325">
    <property type="entry name" value="RHS_repeat"/>
</dbReference>